<evidence type="ECO:0000256" key="1">
    <source>
        <dbReference type="SAM" id="MobiDB-lite"/>
    </source>
</evidence>
<feature type="compositionally biased region" description="Basic and acidic residues" evidence="1">
    <location>
        <begin position="19"/>
        <end position="29"/>
    </location>
</feature>
<name>A0A447S7P6_KLEPN</name>
<dbReference type="EMBL" id="LR134162">
    <property type="protein sequence ID" value="VEB07979.1"/>
    <property type="molecule type" value="Genomic_DNA"/>
</dbReference>
<evidence type="ECO:0000313" key="2">
    <source>
        <dbReference type="EMBL" id="VEB07979.1"/>
    </source>
</evidence>
<reference evidence="2 3" key="1">
    <citation type="submission" date="2018-12" db="EMBL/GenBank/DDBJ databases">
        <authorList>
            <consortium name="Pathogen Informatics"/>
        </authorList>
    </citation>
    <scope>NUCLEOTIDE SEQUENCE [LARGE SCALE GENOMIC DNA]</scope>
    <source>
        <strain evidence="2 3">NCTC13635</strain>
    </source>
</reference>
<evidence type="ECO:0000313" key="3">
    <source>
        <dbReference type="Proteomes" id="UP000282433"/>
    </source>
</evidence>
<gene>
    <name evidence="2" type="ORF">NCTC13635_07203</name>
</gene>
<proteinExistence type="predicted"/>
<feature type="region of interest" description="Disordered" evidence="1">
    <location>
        <begin position="1"/>
        <end position="29"/>
    </location>
</feature>
<sequence length="78" mass="9001">MAYSSARALDANEFPPYGRDADGDGDHDHLYPGTGKTVLNAIVWRVTRRISCCSHTVRKFRRLIFIAPERRLLRGNWR</sequence>
<dbReference type="AlphaFoldDB" id="A0A447S7P6"/>
<protein>
    <submittedName>
        <fullName evidence="2">Uncharacterized protein</fullName>
    </submittedName>
</protein>
<organism evidence="2 3">
    <name type="scientific">Klebsiella pneumoniae</name>
    <dbReference type="NCBI Taxonomy" id="573"/>
    <lineage>
        <taxon>Bacteria</taxon>
        <taxon>Pseudomonadati</taxon>
        <taxon>Pseudomonadota</taxon>
        <taxon>Gammaproteobacteria</taxon>
        <taxon>Enterobacterales</taxon>
        <taxon>Enterobacteriaceae</taxon>
        <taxon>Klebsiella/Raoultella group</taxon>
        <taxon>Klebsiella</taxon>
        <taxon>Klebsiella pneumoniae complex</taxon>
    </lineage>
</organism>
<dbReference type="Proteomes" id="UP000282433">
    <property type="component" value="Chromosome"/>
</dbReference>
<accession>A0A447S7P6</accession>